<evidence type="ECO:0000256" key="1">
    <source>
        <dbReference type="SAM" id="Phobius"/>
    </source>
</evidence>
<keyword evidence="3" id="KW-1185">Reference proteome</keyword>
<dbReference type="EMBL" id="JAGFNS010000005">
    <property type="protein sequence ID" value="MBO3737834.1"/>
    <property type="molecule type" value="Genomic_DNA"/>
</dbReference>
<reference evidence="2 3" key="1">
    <citation type="submission" date="2021-03" db="EMBL/GenBank/DDBJ databases">
        <title>Actinoplanes flavus sp. nov., a novel actinomycete isolated from Coconut Palm rhizosphere soil.</title>
        <authorList>
            <person name="Luo X."/>
        </authorList>
    </citation>
    <scope>NUCLEOTIDE SEQUENCE [LARGE SCALE GENOMIC DNA]</scope>
    <source>
        <strain evidence="2 3">NEAU-H7</strain>
    </source>
</reference>
<protein>
    <submittedName>
        <fullName evidence="2">Uncharacterized protein</fullName>
    </submittedName>
</protein>
<dbReference type="Proteomes" id="UP000679690">
    <property type="component" value="Unassembled WGS sequence"/>
</dbReference>
<proteinExistence type="predicted"/>
<keyword evidence="1" id="KW-0812">Transmembrane</keyword>
<feature type="transmembrane region" description="Helical" evidence="1">
    <location>
        <begin position="70"/>
        <end position="89"/>
    </location>
</feature>
<organism evidence="2 3">
    <name type="scientific">Actinoplanes flavus</name>
    <dbReference type="NCBI Taxonomy" id="2820290"/>
    <lineage>
        <taxon>Bacteria</taxon>
        <taxon>Bacillati</taxon>
        <taxon>Actinomycetota</taxon>
        <taxon>Actinomycetes</taxon>
        <taxon>Micromonosporales</taxon>
        <taxon>Micromonosporaceae</taxon>
        <taxon>Actinoplanes</taxon>
    </lineage>
</organism>
<evidence type="ECO:0000313" key="2">
    <source>
        <dbReference type="EMBL" id="MBO3737834.1"/>
    </source>
</evidence>
<gene>
    <name evidence="2" type="ORF">J5X75_09900</name>
</gene>
<evidence type="ECO:0000313" key="3">
    <source>
        <dbReference type="Proteomes" id="UP000679690"/>
    </source>
</evidence>
<feature type="transmembrane region" description="Helical" evidence="1">
    <location>
        <begin position="45"/>
        <end position="64"/>
    </location>
</feature>
<keyword evidence="1" id="KW-0472">Membrane</keyword>
<keyword evidence="1" id="KW-1133">Transmembrane helix</keyword>
<sequence length="218" mass="23306">MTKVAVRGMPVRHDQWRPVNPELDKVIRKYIDEARRNVCDTTGSSATVAAGGLVLGALGIVLALGTGNPVLAITIAVALALGGLAYTGLKSPPLQVNRLLILAPLGGPGNLPAGYLVHPLAWRAGMPEYLAEVPERRMRIAVQLCRRHPGAVLDLLRLVERTERFVAEDKPGKDFTEAGREAEILRIASQTVEQHAQRAPALISAAAAGGKKGKKKKK</sequence>
<accession>A0ABS3UGD5</accession>
<dbReference type="RefSeq" id="WP_208467030.1">
    <property type="nucleotide sequence ID" value="NZ_JAGFNS010000005.1"/>
</dbReference>
<name>A0ABS3UGD5_9ACTN</name>
<comment type="caution">
    <text evidence="2">The sequence shown here is derived from an EMBL/GenBank/DDBJ whole genome shotgun (WGS) entry which is preliminary data.</text>
</comment>